<keyword evidence="4" id="KW-1185">Reference proteome</keyword>
<dbReference type="AlphaFoldDB" id="A0A328F807"/>
<dbReference type="Proteomes" id="UP000248798">
    <property type="component" value="Unassembled WGS sequence"/>
</dbReference>
<accession>A0A328F807</accession>
<keyword evidence="2" id="KW-0238">DNA-binding</keyword>
<dbReference type="Proteomes" id="UP000293902">
    <property type="component" value="Chromosome"/>
</dbReference>
<dbReference type="RefSeq" id="WP_111959032.1">
    <property type="nucleotide sequence ID" value="NZ_CP036313.1"/>
</dbReference>
<dbReference type="EMBL" id="QLNI01000039">
    <property type="protein sequence ID" value="RAM00768.1"/>
    <property type="molecule type" value="Genomic_DNA"/>
</dbReference>
<keyword evidence="2" id="KW-0371">Homeobox</keyword>
<dbReference type="OrthoDB" id="5457758at2"/>
<gene>
    <name evidence="2" type="ORF">DO021_17535</name>
    <name evidence="1" type="ORF">EYB58_05395</name>
</gene>
<evidence type="ECO:0000313" key="4">
    <source>
        <dbReference type="Proteomes" id="UP000293902"/>
    </source>
</evidence>
<dbReference type="GO" id="GO:0003677">
    <property type="term" value="F:DNA binding"/>
    <property type="evidence" value="ECO:0007669"/>
    <property type="project" value="UniProtKB-KW"/>
</dbReference>
<name>A0A328F807_9BACT</name>
<reference evidence="2 3" key="1">
    <citation type="submission" date="2018-06" db="EMBL/GenBank/DDBJ databases">
        <title>Complete Genome Sequence of Desulfobacter hydrogenophilus (DSM3380).</title>
        <authorList>
            <person name="Marietou A."/>
            <person name="Schreiber L."/>
            <person name="Marshall I."/>
            <person name="Jorgensen B."/>
        </authorList>
    </citation>
    <scope>NUCLEOTIDE SEQUENCE [LARGE SCALE GENOMIC DNA]</scope>
    <source>
        <strain evidence="2 3">DSM 3380</strain>
    </source>
</reference>
<sequence>MVQKDFDSVLTQEFLDELLPPERSDQFFDALYGDASEGAYDIRLEPISISGSRIVLAFNLLRRPDKCLVCSLTYGLPNVFTRHPLINIKGMIEKIKEAGIPAKSWRLGDTEENSASLHLIPLYIDLD</sequence>
<evidence type="ECO:0000313" key="3">
    <source>
        <dbReference type="Proteomes" id="UP000248798"/>
    </source>
</evidence>
<evidence type="ECO:0000313" key="1">
    <source>
        <dbReference type="EMBL" id="QBH12394.1"/>
    </source>
</evidence>
<proteinExistence type="predicted"/>
<evidence type="ECO:0000313" key="2">
    <source>
        <dbReference type="EMBL" id="RAM00768.1"/>
    </source>
</evidence>
<dbReference type="EMBL" id="CP036313">
    <property type="protein sequence ID" value="QBH12394.1"/>
    <property type="molecule type" value="Genomic_DNA"/>
</dbReference>
<protein>
    <submittedName>
        <fullName evidence="2">Pancreas/duodenum homeobox protein 1</fullName>
    </submittedName>
</protein>
<reference evidence="1 4" key="2">
    <citation type="submission" date="2019-02" db="EMBL/GenBank/DDBJ databases">
        <title>Complete genome sequence of Desulfobacter hydrogenophilus AcRS1.</title>
        <authorList>
            <person name="Marietou A."/>
            <person name="Lund M.B."/>
            <person name="Marshall I.P.G."/>
            <person name="Schreiber L."/>
            <person name="Jorgensen B."/>
        </authorList>
    </citation>
    <scope>NUCLEOTIDE SEQUENCE [LARGE SCALE GENOMIC DNA]</scope>
    <source>
        <strain evidence="1 4">AcRS1</strain>
    </source>
</reference>
<organism evidence="2 3">
    <name type="scientific">Desulfobacter hydrogenophilus</name>
    <dbReference type="NCBI Taxonomy" id="2291"/>
    <lineage>
        <taxon>Bacteria</taxon>
        <taxon>Pseudomonadati</taxon>
        <taxon>Thermodesulfobacteriota</taxon>
        <taxon>Desulfobacteria</taxon>
        <taxon>Desulfobacterales</taxon>
        <taxon>Desulfobacteraceae</taxon>
        <taxon>Desulfobacter</taxon>
    </lineage>
</organism>